<dbReference type="Gene3D" id="3.40.50.10610">
    <property type="entry name" value="ABC-type transport auxiliary lipoprotein component"/>
    <property type="match status" value="1"/>
</dbReference>
<keyword evidence="4" id="KW-1185">Reference proteome</keyword>
<accession>A0ABS8K7M6</accession>
<dbReference type="SUPFAM" id="SSF159594">
    <property type="entry name" value="XCC0632-like"/>
    <property type="match status" value="1"/>
</dbReference>
<dbReference type="Pfam" id="PF03886">
    <property type="entry name" value="ABC_trans_aux"/>
    <property type="match status" value="1"/>
</dbReference>
<gene>
    <name evidence="3" type="ORF">LJ655_01950</name>
</gene>
<keyword evidence="1" id="KW-0732">Signal</keyword>
<organism evidence="3 4">
    <name type="scientific">Paraburkholderia translucens</name>
    <dbReference type="NCBI Taxonomy" id="2886945"/>
    <lineage>
        <taxon>Bacteria</taxon>
        <taxon>Pseudomonadati</taxon>
        <taxon>Pseudomonadota</taxon>
        <taxon>Betaproteobacteria</taxon>
        <taxon>Burkholderiales</taxon>
        <taxon>Burkholderiaceae</taxon>
        <taxon>Paraburkholderia</taxon>
    </lineage>
</organism>
<evidence type="ECO:0000259" key="2">
    <source>
        <dbReference type="Pfam" id="PF03886"/>
    </source>
</evidence>
<comment type="caution">
    <text evidence="3">The sequence shown here is derived from an EMBL/GenBank/DDBJ whole genome shotgun (WGS) entry which is preliminary data.</text>
</comment>
<evidence type="ECO:0000313" key="4">
    <source>
        <dbReference type="Proteomes" id="UP001430614"/>
    </source>
</evidence>
<protein>
    <submittedName>
        <fullName evidence="3">PqiC family protein</fullName>
    </submittedName>
</protein>
<proteinExistence type="predicted"/>
<dbReference type="InterPro" id="IPR005586">
    <property type="entry name" value="ABC_trans_aux"/>
</dbReference>
<name>A0ABS8K7M6_9BURK</name>
<sequence length="211" mass="22149">MMTRSVLCARRPVATSVATHVRTAACAASIVAMTLAGCAHSVPTHYVTLNAMPADPPPATAPITPIQLTAVHIPAVLDRLEVVTLTSQNRLTIDENDRWGAPLAQMMRRTLAQDLLTRLPAGSFVDPDAPAPPGTRKLVVTVLDATADTSGMLTLEAEWTLLTGHPDQAPLRQQVRLDSAISGHDAPAQAAALSRVLGDLADRIAASVGAH</sequence>
<feature type="chain" id="PRO_5045561181" evidence="1">
    <location>
        <begin position="28"/>
        <end position="211"/>
    </location>
</feature>
<feature type="domain" description="ABC-type transport auxiliary lipoprotein component" evidence="2">
    <location>
        <begin position="49"/>
        <end position="205"/>
    </location>
</feature>
<dbReference type="Proteomes" id="UP001430614">
    <property type="component" value="Unassembled WGS sequence"/>
</dbReference>
<dbReference type="RefSeq" id="WP_230559573.1">
    <property type="nucleotide sequence ID" value="NZ_JAJITC010000001.1"/>
</dbReference>
<reference evidence="3 4" key="1">
    <citation type="submission" date="2021-11" db="EMBL/GenBank/DDBJ databases">
        <authorList>
            <person name="Oh E.-T."/>
            <person name="Kim S.-B."/>
        </authorList>
    </citation>
    <scope>NUCLEOTIDE SEQUENCE [LARGE SCALE GENOMIC DNA]</scope>
    <source>
        <strain evidence="3 4">MMS20-SJTN17</strain>
    </source>
</reference>
<evidence type="ECO:0000313" key="3">
    <source>
        <dbReference type="EMBL" id="MCC8400667.1"/>
    </source>
</evidence>
<evidence type="ECO:0000256" key="1">
    <source>
        <dbReference type="SAM" id="SignalP"/>
    </source>
</evidence>
<dbReference type="EMBL" id="JAJITC010000001">
    <property type="protein sequence ID" value="MCC8400667.1"/>
    <property type="molecule type" value="Genomic_DNA"/>
</dbReference>
<feature type="signal peptide" evidence="1">
    <location>
        <begin position="1"/>
        <end position="27"/>
    </location>
</feature>